<dbReference type="SMART" id="SM00267">
    <property type="entry name" value="GGDEF"/>
    <property type="match status" value="1"/>
</dbReference>
<dbReference type="InterPro" id="IPR013656">
    <property type="entry name" value="PAS_4"/>
</dbReference>
<dbReference type="InterPro" id="IPR029787">
    <property type="entry name" value="Nucleotide_cyclase"/>
</dbReference>
<dbReference type="PROSITE" id="PS50112">
    <property type="entry name" value="PAS"/>
    <property type="match status" value="2"/>
</dbReference>
<dbReference type="PANTHER" id="PTHR44757">
    <property type="entry name" value="DIGUANYLATE CYCLASE DGCP"/>
    <property type="match status" value="1"/>
</dbReference>
<reference evidence="4 5" key="1">
    <citation type="submission" date="2019-08" db="EMBL/GenBank/DDBJ databases">
        <title>Bacillus genomes from the desert of Cuatro Cienegas, Coahuila.</title>
        <authorList>
            <person name="Olmedo-Alvarez G."/>
        </authorList>
    </citation>
    <scope>NUCLEOTIDE SEQUENCE [LARGE SCALE GENOMIC DNA]</scope>
    <source>
        <strain evidence="4 5">CH128b_4D</strain>
    </source>
</reference>
<dbReference type="AlphaFoldDB" id="A0A5D4MCW0"/>
<proteinExistence type="predicted"/>
<dbReference type="PROSITE" id="PS50113">
    <property type="entry name" value="PAC"/>
    <property type="match status" value="3"/>
</dbReference>
<feature type="domain" description="GGDEF" evidence="3">
    <location>
        <begin position="424"/>
        <end position="557"/>
    </location>
</feature>
<dbReference type="RefSeq" id="WP_148954102.1">
    <property type="nucleotide sequence ID" value="NZ_VTEG01000008.1"/>
</dbReference>
<dbReference type="InterPro" id="IPR001610">
    <property type="entry name" value="PAC"/>
</dbReference>
<dbReference type="Gene3D" id="3.30.70.270">
    <property type="match status" value="1"/>
</dbReference>
<dbReference type="NCBIfam" id="TIGR00254">
    <property type="entry name" value="GGDEF"/>
    <property type="match status" value="1"/>
</dbReference>
<dbReference type="CDD" id="cd01949">
    <property type="entry name" value="GGDEF"/>
    <property type="match status" value="1"/>
</dbReference>
<feature type="domain" description="PAC" evidence="2">
    <location>
        <begin position="214"/>
        <end position="266"/>
    </location>
</feature>
<dbReference type="InterPro" id="IPR052155">
    <property type="entry name" value="Biofilm_reg_signaling"/>
</dbReference>
<dbReference type="SMART" id="SM00086">
    <property type="entry name" value="PAC"/>
    <property type="match status" value="3"/>
</dbReference>
<organism evidence="4 5">
    <name type="scientific">Rossellomorea vietnamensis</name>
    <dbReference type="NCBI Taxonomy" id="218284"/>
    <lineage>
        <taxon>Bacteria</taxon>
        <taxon>Bacillati</taxon>
        <taxon>Bacillota</taxon>
        <taxon>Bacilli</taxon>
        <taxon>Bacillales</taxon>
        <taxon>Bacillaceae</taxon>
        <taxon>Rossellomorea</taxon>
    </lineage>
</organism>
<dbReference type="Pfam" id="PF08448">
    <property type="entry name" value="PAS_4"/>
    <property type="match status" value="2"/>
</dbReference>
<protein>
    <submittedName>
        <fullName evidence="4">Diguanylate cyclase</fullName>
    </submittedName>
</protein>
<dbReference type="InterPro" id="IPR013655">
    <property type="entry name" value="PAS_fold_3"/>
</dbReference>
<dbReference type="FunFam" id="3.30.70.270:FF:000001">
    <property type="entry name" value="Diguanylate cyclase domain protein"/>
    <property type="match status" value="1"/>
</dbReference>
<sequence length="567" mass="66220">MMNNSLLEMFKNIDLFLKFFNNISDLVYLLRVKEPGIYEYMFANEPARAFTNLAEEDFGKCLDDVLDERTAMYIREKYQEAISLKEPVTYEEELIGEELDLLYFETTITPVFNSQDECTHILAIARDITERRKRDKEIERVKKRLELIWNSTADAVYTIDKKANFTQVNEAFANLLGWTEEELLADRKITIIPNACNEDLNGILEKLHKGETISSLHAQRKHKDGSLVDVLASYSPFLDNKGRFDGAAVIYKDITEQLKFQKQLQESEEKYRLIAEHSSDLIKVLDLQGNVLYASPSHQHILNIDPEYYVNKSFKTFLHQEDMYKLDSFIGRIIQTKEADSVQIRAAKKNGEWVWIDSVGTPVMDEEDNIIKIITEGRDVSERKLYEEKLKKLALYDHLTELPNRRLFIKELKNAMETSSRTQTKLGVMFMDLDRFKWVNDTMGHDVGDQLLVEFSKRVRSCLREEDLLARFAGDEFLVMVPDLKEESQIYPIAERILNSLQEDWEIEGQRFSTTSSMGIAFYQPYDQNYKDLLRYADEALYKAKERGKNRYQVYVGSVDKEEVCDF</sequence>
<evidence type="ECO:0000259" key="3">
    <source>
        <dbReference type="PROSITE" id="PS50887"/>
    </source>
</evidence>
<evidence type="ECO:0000259" key="1">
    <source>
        <dbReference type="PROSITE" id="PS50112"/>
    </source>
</evidence>
<evidence type="ECO:0000259" key="2">
    <source>
        <dbReference type="PROSITE" id="PS50113"/>
    </source>
</evidence>
<feature type="domain" description="PAC" evidence="2">
    <location>
        <begin position="340"/>
        <end position="392"/>
    </location>
</feature>
<dbReference type="SUPFAM" id="SSF55785">
    <property type="entry name" value="PYP-like sensor domain (PAS domain)"/>
    <property type="match status" value="3"/>
</dbReference>
<evidence type="ECO:0000313" key="5">
    <source>
        <dbReference type="Proteomes" id="UP000325182"/>
    </source>
</evidence>
<dbReference type="InterPro" id="IPR000014">
    <property type="entry name" value="PAS"/>
</dbReference>
<feature type="domain" description="PAS" evidence="1">
    <location>
        <begin position="141"/>
        <end position="184"/>
    </location>
</feature>
<accession>A0A5D4MCW0</accession>
<dbReference type="NCBIfam" id="TIGR00229">
    <property type="entry name" value="sensory_box"/>
    <property type="match status" value="2"/>
</dbReference>
<feature type="domain" description="PAS" evidence="1">
    <location>
        <begin position="267"/>
        <end position="337"/>
    </location>
</feature>
<dbReference type="SUPFAM" id="SSF55073">
    <property type="entry name" value="Nucleotide cyclase"/>
    <property type="match status" value="1"/>
</dbReference>
<dbReference type="PROSITE" id="PS50887">
    <property type="entry name" value="GGDEF"/>
    <property type="match status" value="1"/>
</dbReference>
<dbReference type="Pfam" id="PF00990">
    <property type="entry name" value="GGDEF"/>
    <property type="match status" value="1"/>
</dbReference>
<dbReference type="InterPro" id="IPR043128">
    <property type="entry name" value="Rev_trsase/Diguanyl_cyclase"/>
</dbReference>
<dbReference type="InterPro" id="IPR035965">
    <property type="entry name" value="PAS-like_dom_sf"/>
</dbReference>
<dbReference type="InterPro" id="IPR000160">
    <property type="entry name" value="GGDEF_dom"/>
</dbReference>
<dbReference type="Gene3D" id="3.30.450.20">
    <property type="entry name" value="PAS domain"/>
    <property type="match status" value="3"/>
</dbReference>
<dbReference type="Proteomes" id="UP000325182">
    <property type="component" value="Unassembled WGS sequence"/>
</dbReference>
<feature type="domain" description="PAC" evidence="2">
    <location>
        <begin position="88"/>
        <end position="140"/>
    </location>
</feature>
<evidence type="ECO:0000313" key="4">
    <source>
        <dbReference type="EMBL" id="TYR98855.1"/>
    </source>
</evidence>
<dbReference type="CDD" id="cd00130">
    <property type="entry name" value="PAS"/>
    <property type="match status" value="2"/>
</dbReference>
<dbReference type="SMART" id="SM00091">
    <property type="entry name" value="PAS"/>
    <property type="match status" value="3"/>
</dbReference>
<name>A0A5D4MCW0_9BACI</name>
<gene>
    <name evidence="4" type="ORF">FZC84_12575</name>
</gene>
<dbReference type="InterPro" id="IPR000700">
    <property type="entry name" value="PAS-assoc_C"/>
</dbReference>
<comment type="caution">
    <text evidence="4">The sequence shown here is derived from an EMBL/GenBank/DDBJ whole genome shotgun (WGS) entry which is preliminary data.</text>
</comment>
<dbReference type="PANTHER" id="PTHR44757:SF2">
    <property type="entry name" value="BIOFILM ARCHITECTURE MAINTENANCE PROTEIN MBAA"/>
    <property type="match status" value="1"/>
</dbReference>
<dbReference type="Pfam" id="PF08447">
    <property type="entry name" value="PAS_3"/>
    <property type="match status" value="1"/>
</dbReference>
<dbReference type="EMBL" id="VTEG01000008">
    <property type="protein sequence ID" value="TYR98855.1"/>
    <property type="molecule type" value="Genomic_DNA"/>
</dbReference>